<dbReference type="SUPFAM" id="SSF56925">
    <property type="entry name" value="OMPA-like"/>
    <property type="match status" value="1"/>
</dbReference>
<evidence type="ECO:0000256" key="1">
    <source>
        <dbReference type="SAM" id="SignalP"/>
    </source>
</evidence>
<dbReference type="AlphaFoldDB" id="A0A1Y5F9G3"/>
<dbReference type="Proteomes" id="UP000196531">
    <property type="component" value="Unassembled WGS sequence"/>
</dbReference>
<proteinExistence type="predicted"/>
<sequence>MKTRHNQKALLMLLLMGFSLQGANAQGDPLLEDTQSILNSEQINIDGNFNAPKQPTAADRIEAMRKKLEERNEQMVQKKIEDMRMKEEMRLATKLNKAFSGNMDSVNMTQAAPVKKVVVAPVPVVKKKKVKKNKVIPSFGLMAISGENGLDLESSTNFNLAMENQVHERISIGLSVGYTKLAITDTANQYAGTNYTNYNTFNNVSPYYNTGYNNTYGQGREMGYSRLSLEVNSKVFISVENTIRPYVGLGLGYNRHDLGYEDNSEYNLGNVQLGNEEFSSSYVAGSVLVGSEVHFTETLGANIEFKYQKGLGDSFNTTSASTNSNPDQVRLENVGSAIEKANNMSLNAGLLIKF</sequence>
<reference evidence="3" key="1">
    <citation type="journal article" date="2017" name="Proc. Natl. Acad. Sci. U.S.A.">
        <title>Simulation of Deepwater Horizon oil plume reveals substrate specialization within a complex community of hydrocarbon-degraders.</title>
        <authorList>
            <person name="Hu P."/>
            <person name="Dubinsky E.A."/>
            <person name="Probst A.J."/>
            <person name="Wang J."/>
            <person name="Sieber C.M.K."/>
            <person name="Tom L.M."/>
            <person name="Gardinali P."/>
            <person name="Banfield J.F."/>
            <person name="Atlas R.M."/>
            <person name="Andersen G.L."/>
        </authorList>
    </citation>
    <scope>NUCLEOTIDE SEQUENCE [LARGE SCALE GENOMIC DNA]</scope>
</reference>
<evidence type="ECO:0000313" key="3">
    <source>
        <dbReference type="Proteomes" id="UP000196531"/>
    </source>
</evidence>
<keyword evidence="1" id="KW-0732">Signal</keyword>
<feature type="chain" id="PRO_5012779964" description="Outer membrane protein beta-barrel domain-containing protein" evidence="1">
    <location>
        <begin position="26"/>
        <end position="354"/>
    </location>
</feature>
<evidence type="ECO:0008006" key="4">
    <source>
        <dbReference type="Google" id="ProtNLM"/>
    </source>
</evidence>
<dbReference type="EMBL" id="MAAO01000008">
    <property type="protein sequence ID" value="OUR95309.1"/>
    <property type="molecule type" value="Genomic_DNA"/>
</dbReference>
<dbReference type="Gene3D" id="2.40.160.20">
    <property type="match status" value="1"/>
</dbReference>
<protein>
    <recommendedName>
        <fullName evidence="4">Outer membrane protein beta-barrel domain-containing protein</fullName>
    </recommendedName>
</protein>
<accession>A0A1Y5F9G3</accession>
<gene>
    <name evidence="2" type="ORF">A9Q84_15840</name>
</gene>
<comment type="caution">
    <text evidence="2">The sequence shown here is derived from an EMBL/GenBank/DDBJ whole genome shotgun (WGS) entry which is preliminary data.</text>
</comment>
<evidence type="ECO:0000313" key="2">
    <source>
        <dbReference type="EMBL" id="OUR95309.1"/>
    </source>
</evidence>
<name>A0A1Y5F9G3_9BACT</name>
<feature type="signal peptide" evidence="1">
    <location>
        <begin position="1"/>
        <end position="25"/>
    </location>
</feature>
<organism evidence="2 3">
    <name type="scientific">Halobacteriovorax marinus</name>
    <dbReference type="NCBI Taxonomy" id="97084"/>
    <lineage>
        <taxon>Bacteria</taxon>
        <taxon>Pseudomonadati</taxon>
        <taxon>Bdellovibrionota</taxon>
        <taxon>Bacteriovoracia</taxon>
        <taxon>Bacteriovoracales</taxon>
        <taxon>Halobacteriovoraceae</taxon>
        <taxon>Halobacteriovorax</taxon>
    </lineage>
</organism>
<dbReference type="InterPro" id="IPR011250">
    <property type="entry name" value="OMP/PagP_B-barrel"/>
</dbReference>